<reference evidence="1" key="1">
    <citation type="submission" date="2022-10" db="EMBL/GenBank/DDBJ databases">
        <title>Chryseobacterium babae sp. nov. isolated from the gut of the beetle Oryctes rhinoceros, and Chryseobacterium kimseyorum sp. nov., isolated from a stick insect rearing cage.</title>
        <authorList>
            <person name="Shelomi M."/>
            <person name="Han C.-J."/>
            <person name="Chen W.-M."/>
            <person name="Chen H.-K."/>
            <person name="Liaw S.-J."/>
            <person name="Muhle E."/>
            <person name="Clermont D."/>
        </authorList>
    </citation>
    <scope>NUCLEOTIDE SEQUENCE</scope>
    <source>
        <strain evidence="1">WLa1L2M3</strain>
    </source>
</reference>
<keyword evidence="2" id="KW-1185">Reference proteome</keyword>
<dbReference type="RefSeq" id="WP_264744564.1">
    <property type="nucleotide sequence ID" value="NZ_JAPDHV010000009.1"/>
</dbReference>
<gene>
    <name evidence="1" type="ORF">OH806_15340</name>
</gene>
<evidence type="ECO:0000313" key="2">
    <source>
        <dbReference type="Proteomes" id="UP001163719"/>
    </source>
</evidence>
<proteinExistence type="predicted"/>
<dbReference type="EMBL" id="JAPDHV010000009">
    <property type="protein sequence ID" value="MCW3162646.1"/>
    <property type="molecule type" value="Genomic_DNA"/>
</dbReference>
<comment type="caution">
    <text evidence="1">The sequence shown here is derived from an EMBL/GenBank/DDBJ whole genome shotgun (WGS) entry which is preliminary data.</text>
</comment>
<dbReference type="Proteomes" id="UP001163719">
    <property type="component" value="Unassembled WGS sequence"/>
</dbReference>
<protein>
    <recommendedName>
        <fullName evidence="3">50S ribosomal protein L28</fullName>
    </recommendedName>
</protein>
<evidence type="ECO:0008006" key="3">
    <source>
        <dbReference type="Google" id="ProtNLM"/>
    </source>
</evidence>
<organism evidence="1 2">
    <name type="scientific">Chryseobacterium oryctis</name>
    <dbReference type="NCBI Taxonomy" id="2952618"/>
    <lineage>
        <taxon>Bacteria</taxon>
        <taxon>Pseudomonadati</taxon>
        <taxon>Bacteroidota</taxon>
        <taxon>Flavobacteriia</taxon>
        <taxon>Flavobacteriales</taxon>
        <taxon>Weeksellaceae</taxon>
        <taxon>Chryseobacterium group</taxon>
        <taxon>Chryseobacterium</taxon>
    </lineage>
</organism>
<sequence length="57" mass="6311">MAKNGISGDNRRIGAVKNRTQVLNTKTNLYVKRDKGTGQFIDVKITGGKYKGITKEK</sequence>
<name>A0ABT3HSA4_9FLAO</name>
<accession>A0ABT3HSA4</accession>
<evidence type="ECO:0000313" key="1">
    <source>
        <dbReference type="EMBL" id="MCW3162646.1"/>
    </source>
</evidence>